<dbReference type="Proteomes" id="UP000054408">
    <property type="component" value="Unassembled WGS sequence"/>
</dbReference>
<organism evidence="1 2">
    <name type="scientific">Thecamonas trahens ATCC 50062</name>
    <dbReference type="NCBI Taxonomy" id="461836"/>
    <lineage>
        <taxon>Eukaryota</taxon>
        <taxon>Apusozoa</taxon>
        <taxon>Apusomonadida</taxon>
        <taxon>Apusomonadidae</taxon>
        <taxon>Thecamonas</taxon>
    </lineage>
</organism>
<protein>
    <submittedName>
        <fullName evidence="1">Uncharacterized protein</fullName>
    </submittedName>
</protein>
<proteinExistence type="predicted"/>
<dbReference type="AlphaFoldDB" id="A0A0L0DVK0"/>
<evidence type="ECO:0000313" key="1">
    <source>
        <dbReference type="EMBL" id="KNC56197.1"/>
    </source>
</evidence>
<gene>
    <name evidence="1" type="ORF">AMSG_11443</name>
</gene>
<evidence type="ECO:0000313" key="2">
    <source>
        <dbReference type="Proteomes" id="UP000054408"/>
    </source>
</evidence>
<name>A0A0L0DVK0_THETB</name>
<sequence length="305" mass="33507">MQDFGLRPPPKALNSNELDAYDGLPQTVCACVEERYCGVLVDVDPAPISSTGREPSSLLLGQVPSSPPPPAAAGSLKYNQRAQFGLSSHPAFHDASLAFTVGDALHTLDLGVGRLIAQWAYNTVLATAVESSAGVRAGQARVKDVLSRNMTALVMYIPRRRLVSEMMIRQLEAGKMLQASEVALILSLMRIAIDCDEVVAPRPVRLRVVSLLVLYHELRARVALKQAVSPTVALAMHLLALKVYKSTRIVRSCEDEERGLAPCIGGRTHASWPSHALGHSRQVCRWQRLLVAVRWEYAWRWELTS</sequence>
<reference evidence="1 2" key="1">
    <citation type="submission" date="2010-05" db="EMBL/GenBank/DDBJ databases">
        <title>The Genome Sequence of Thecamonas trahens ATCC 50062.</title>
        <authorList>
            <consortium name="The Broad Institute Genome Sequencing Platform"/>
            <person name="Russ C."/>
            <person name="Cuomo C."/>
            <person name="Shea T."/>
            <person name="Young S.K."/>
            <person name="Zeng Q."/>
            <person name="Koehrsen M."/>
            <person name="Haas B."/>
            <person name="Borodovsky M."/>
            <person name="Guigo R."/>
            <person name="Alvarado L."/>
            <person name="Berlin A."/>
            <person name="Bochicchio J."/>
            <person name="Borenstein D."/>
            <person name="Chapman S."/>
            <person name="Chen Z."/>
            <person name="Freedman E."/>
            <person name="Gellesch M."/>
            <person name="Goldberg J."/>
            <person name="Griggs A."/>
            <person name="Gujja S."/>
            <person name="Heilman E."/>
            <person name="Heiman D."/>
            <person name="Hepburn T."/>
            <person name="Howarth C."/>
            <person name="Jen D."/>
            <person name="Larson L."/>
            <person name="Mehta T."/>
            <person name="Park D."/>
            <person name="Pearson M."/>
            <person name="Roberts A."/>
            <person name="Saif S."/>
            <person name="Shenoy N."/>
            <person name="Sisk P."/>
            <person name="Stolte C."/>
            <person name="Sykes S."/>
            <person name="Thomson T."/>
            <person name="Walk T."/>
            <person name="White J."/>
            <person name="Yandava C."/>
            <person name="Burger G."/>
            <person name="Gray M.W."/>
            <person name="Holland P.W.H."/>
            <person name="King N."/>
            <person name="Lang F.B.F."/>
            <person name="Roger A.J."/>
            <person name="Ruiz-Trillo I."/>
            <person name="Lander E."/>
            <person name="Nusbaum C."/>
        </authorList>
    </citation>
    <scope>NUCLEOTIDE SEQUENCE [LARGE SCALE GENOMIC DNA]</scope>
    <source>
        <strain evidence="1 2">ATCC 50062</strain>
    </source>
</reference>
<dbReference type="EMBL" id="GL349512">
    <property type="protein sequence ID" value="KNC56197.1"/>
    <property type="molecule type" value="Genomic_DNA"/>
</dbReference>
<keyword evidence="2" id="KW-1185">Reference proteome</keyword>
<dbReference type="RefSeq" id="XP_013752687.1">
    <property type="nucleotide sequence ID" value="XM_013897233.1"/>
</dbReference>
<accession>A0A0L0DVK0</accession>
<dbReference type="GeneID" id="25569401"/>